<organism evidence="2 3">
    <name type="scientific">Pseudonocardia adelaidensis</name>
    <dbReference type="NCBI Taxonomy" id="648754"/>
    <lineage>
        <taxon>Bacteria</taxon>
        <taxon>Bacillati</taxon>
        <taxon>Actinomycetota</taxon>
        <taxon>Actinomycetes</taxon>
        <taxon>Pseudonocardiales</taxon>
        <taxon>Pseudonocardiaceae</taxon>
        <taxon>Pseudonocardia</taxon>
    </lineage>
</organism>
<comment type="caution">
    <text evidence="2">The sequence shown here is derived from an EMBL/GenBank/DDBJ whole genome shotgun (WGS) entry which is preliminary data.</text>
</comment>
<sequence>MCHVIGETVQPQSRRFGEWLKALVELHGPTDRAHDGPDGDERRSDRLSREAVAASRSGAGGHQDFVIHKDGFSLPFVGNRPRERVHFDSLSAAGAQSVGGC</sequence>
<gene>
    <name evidence="2" type="ORF">GCM10023320_80810</name>
</gene>
<dbReference type="EMBL" id="BAABJO010000054">
    <property type="protein sequence ID" value="GAA5141600.1"/>
    <property type="molecule type" value="Genomic_DNA"/>
</dbReference>
<evidence type="ECO:0000313" key="2">
    <source>
        <dbReference type="EMBL" id="GAA5141600.1"/>
    </source>
</evidence>
<keyword evidence="3" id="KW-1185">Reference proteome</keyword>
<name>A0ABP9P6F3_9PSEU</name>
<proteinExistence type="predicted"/>
<dbReference type="Proteomes" id="UP001500804">
    <property type="component" value="Unassembled WGS sequence"/>
</dbReference>
<evidence type="ECO:0000313" key="3">
    <source>
        <dbReference type="Proteomes" id="UP001500804"/>
    </source>
</evidence>
<protein>
    <submittedName>
        <fullName evidence="2">Uncharacterized protein</fullName>
    </submittedName>
</protein>
<feature type="compositionally biased region" description="Basic and acidic residues" evidence="1">
    <location>
        <begin position="28"/>
        <end position="49"/>
    </location>
</feature>
<evidence type="ECO:0000256" key="1">
    <source>
        <dbReference type="SAM" id="MobiDB-lite"/>
    </source>
</evidence>
<feature type="region of interest" description="Disordered" evidence="1">
    <location>
        <begin position="27"/>
        <end position="64"/>
    </location>
</feature>
<reference evidence="3" key="1">
    <citation type="journal article" date="2019" name="Int. J. Syst. Evol. Microbiol.">
        <title>The Global Catalogue of Microorganisms (GCM) 10K type strain sequencing project: providing services to taxonomists for standard genome sequencing and annotation.</title>
        <authorList>
            <consortium name="The Broad Institute Genomics Platform"/>
            <consortium name="The Broad Institute Genome Sequencing Center for Infectious Disease"/>
            <person name="Wu L."/>
            <person name="Ma J."/>
        </authorList>
    </citation>
    <scope>NUCLEOTIDE SEQUENCE [LARGE SCALE GENOMIC DNA]</scope>
    <source>
        <strain evidence="3">JCM 18302</strain>
    </source>
</reference>
<accession>A0ABP9P6F3</accession>